<feature type="transmembrane region" description="Helical" evidence="1">
    <location>
        <begin position="29"/>
        <end position="48"/>
    </location>
</feature>
<comment type="caution">
    <text evidence="2">The sequence shown here is derived from an EMBL/GenBank/DDBJ whole genome shotgun (WGS) entry which is preliminary data.</text>
</comment>
<name>A0ABY1SHK1_9FLAO</name>
<dbReference type="Proteomes" id="UP000198337">
    <property type="component" value="Unassembled WGS sequence"/>
</dbReference>
<dbReference type="RefSeq" id="WP_089260725.1">
    <property type="nucleotide sequence ID" value="NZ_FZNV01000003.1"/>
</dbReference>
<reference evidence="2 3" key="1">
    <citation type="submission" date="2017-06" db="EMBL/GenBank/DDBJ databases">
        <authorList>
            <person name="Varghese N."/>
            <person name="Submissions S."/>
        </authorList>
    </citation>
    <scope>NUCLEOTIDE SEQUENCE [LARGE SCALE GENOMIC DNA]</scope>
    <source>
        <strain evidence="2 3">DSM 19840</strain>
    </source>
</reference>
<organism evidence="2 3">
    <name type="scientific">Maribacter sedimenticola</name>
    <dbReference type="NCBI Taxonomy" id="228956"/>
    <lineage>
        <taxon>Bacteria</taxon>
        <taxon>Pseudomonadati</taxon>
        <taxon>Bacteroidota</taxon>
        <taxon>Flavobacteriia</taxon>
        <taxon>Flavobacteriales</taxon>
        <taxon>Flavobacteriaceae</taxon>
        <taxon>Maribacter</taxon>
    </lineage>
</organism>
<keyword evidence="1" id="KW-0472">Membrane</keyword>
<keyword evidence="3" id="KW-1185">Reference proteome</keyword>
<proteinExistence type="predicted"/>
<keyword evidence="1" id="KW-0812">Transmembrane</keyword>
<protein>
    <recommendedName>
        <fullName evidence="4">YcxB-like protein</fullName>
    </recommendedName>
</protein>
<evidence type="ECO:0000256" key="1">
    <source>
        <dbReference type="SAM" id="Phobius"/>
    </source>
</evidence>
<evidence type="ECO:0000313" key="2">
    <source>
        <dbReference type="EMBL" id="SNR54251.1"/>
    </source>
</evidence>
<evidence type="ECO:0000313" key="3">
    <source>
        <dbReference type="Proteomes" id="UP000198337"/>
    </source>
</evidence>
<dbReference type="EMBL" id="FZNV01000003">
    <property type="protein sequence ID" value="SNR54251.1"/>
    <property type="molecule type" value="Genomic_DNA"/>
</dbReference>
<gene>
    <name evidence="2" type="ORF">SAMN04488009_2269</name>
</gene>
<sequence length="183" mass="21142">MRIPIDIQKSKTLRALVFHKNGFDKVSEYLTEFITLFALLLLPATFILKEYQNHKSIILPITTLMVTIFIISGIIYSIFNTSKLRILIGKSIDKNKSDVEKISELKKWKVIDEGRDYMTLLVADKWSGFHSGKFLTIIFQNNELLFNSYCTDVFGAISPYHWFGNRKVEKEFVSQIGLLNNVP</sequence>
<accession>A0ABY1SHK1</accession>
<keyword evidence="1" id="KW-1133">Transmembrane helix</keyword>
<evidence type="ECO:0008006" key="4">
    <source>
        <dbReference type="Google" id="ProtNLM"/>
    </source>
</evidence>
<feature type="transmembrane region" description="Helical" evidence="1">
    <location>
        <begin position="57"/>
        <end position="79"/>
    </location>
</feature>